<gene>
    <name evidence="1" type="ORF">BXY66_1551</name>
</gene>
<dbReference type="AlphaFoldDB" id="A0A4R1NWI7"/>
<evidence type="ECO:0000313" key="1">
    <source>
        <dbReference type="EMBL" id="TCL09502.1"/>
    </source>
</evidence>
<evidence type="ECO:0000313" key="2">
    <source>
        <dbReference type="Proteomes" id="UP000295673"/>
    </source>
</evidence>
<proteinExistence type="predicted"/>
<dbReference type="EMBL" id="SMGR01000001">
    <property type="protein sequence ID" value="TCL09502.1"/>
    <property type="molecule type" value="Genomic_DNA"/>
</dbReference>
<reference evidence="1 2" key="1">
    <citation type="submission" date="2019-03" db="EMBL/GenBank/DDBJ databases">
        <title>Genomic Encyclopedia of Archaeal and Bacterial Type Strains, Phase II (KMG-II): from individual species to whole genera.</title>
        <authorList>
            <person name="Goeker M."/>
        </authorList>
    </citation>
    <scope>NUCLEOTIDE SEQUENCE [LARGE SCALE GENOMIC DNA]</scope>
    <source>
        <strain evidence="1 2">DSM 26433</strain>
    </source>
</reference>
<name>A0A4R1NWI7_9RHOB</name>
<comment type="caution">
    <text evidence="1">The sequence shown here is derived from an EMBL/GenBank/DDBJ whole genome shotgun (WGS) entry which is preliminary data.</text>
</comment>
<accession>A0A4R1NWI7</accession>
<dbReference type="Proteomes" id="UP000295673">
    <property type="component" value="Unassembled WGS sequence"/>
</dbReference>
<keyword evidence="2" id="KW-1185">Reference proteome</keyword>
<protein>
    <submittedName>
        <fullName evidence="1">Uncharacterized protein</fullName>
    </submittedName>
</protein>
<organism evidence="1 2">
    <name type="scientific">Shimia isoporae</name>
    <dbReference type="NCBI Taxonomy" id="647720"/>
    <lineage>
        <taxon>Bacteria</taxon>
        <taxon>Pseudomonadati</taxon>
        <taxon>Pseudomonadota</taxon>
        <taxon>Alphaproteobacteria</taxon>
        <taxon>Rhodobacterales</taxon>
        <taxon>Roseobacteraceae</taxon>
    </lineage>
</organism>
<sequence>MAGTSLKVEASQVGPGPYVRTHLMRVLNSRAPYFYRLQETIAKTYDKDWLIWEIRRIRTQNQIHIPTKLTTG</sequence>